<dbReference type="AlphaFoldDB" id="A0AAW1XY06"/>
<dbReference type="Pfam" id="PF05056">
    <property type="entry name" value="DUF674"/>
    <property type="match status" value="1"/>
</dbReference>
<name>A0AAW1XY06_RUBAR</name>
<comment type="caution">
    <text evidence="1">The sequence shown here is derived from an EMBL/GenBank/DDBJ whole genome shotgun (WGS) entry which is preliminary data.</text>
</comment>
<proteinExistence type="predicted"/>
<keyword evidence="2" id="KW-1185">Reference proteome</keyword>
<dbReference type="Proteomes" id="UP001457282">
    <property type="component" value="Unassembled WGS sequence"/>
</dbReference>
<evidence type="ECO:0000313" key="1">
    <source>
        <dbReference type="EMBL" id="KAK9940678.1"/>
    </source>
</evidence>
<dbReference type="PANTHER" id="PTHR33103">
    <property type="entry name" value="OS01G0153900 PROTEIN"/>
    <property type="match status" value="1"/>
</dbReference>
<accession>A0AAW1XY06</accession>
<dbReference type="EMBL" id="JBEDUW010000003">
    <property type="protein sequence ID" value="KAK9940678.1"/>
    <property type="molecule type" value="Genomic_DNA"/>
</dbReference>
<reference evidence="1 2" key="1">
    <citation type="journal article" date="2023" name="G3 (Bethesda)">
        <title>A chromosome-length genome assembly and annotation of blackberry (Rubus argutus, cv. 'Hillquist').</title>
        <authorList>
            <person name="Bruna T."/>
            <person name="Aryal R."/>
            <person name="Dudchenko O."/>
            <person name="Sargent D.J."/>
            <person name="Mead D."/>
            <person name="Buti M."/>
            <person name="Cavallini A."/>
            <person name="Hytonen T."/>
            <person name="Andres J."/>
            <person name="Pham M."/>
            <person name="Weisz D."/>
            <person name="Mascagni F."/>
            <person name="Usai G."/>
            <person name="Natali L."/>
            <person name="Bassil N."/>
            <person name="Fernandez G.E."/>
            <person name="Lomsadze A."/>
            <person name="Armour M."/>
            <person name="Olukolu B."/>
            <person name="Poorten T."/>
            <person name="Britton C."/>
            <person name="Davik J."/>
            <person name="Ashrafi H."/>
            <person name="Aiden E.L."/>
            <person name="Borodovsky M."/>
            <person name="Worthington M."/>
        </authorList>
    </citation>
    <scope>NUCLEOTIDE SEQUENCE [LARGE SCALE GENOMIC DNA]</scope>
    <source>
        <strain evidence="1">PI 553951</strain>
    </source>
</reference>
<evidence type="ECO:0000313" key="2">
    <source>
        <dbReference type="Proteomes" id="UP001457282"/>
    </source>
</evidence>
<gene>
    <name evidence="1" type="ORF">M0R45_017325</name>
</gene>
<protein>
    <submittedName>
        <fullName evidence="1">Uncharacterized protein</fullName>
    </submittedName>
</protein>
<dbReference type="PANTHER" id="PTHR33103:SF27">
    <property type="entry name" value="OS04G0594700 PROTEIN"/>
    <property type="match status" value="1"/>
</dbReference>
<organism evidence="1 2">
    <name type="scientific">Rubus argutus</name>
    <name type="common">Southern blackberry</name>
    <dbReference type="NCBI Taxonomy" id="59490"/>
    <lineage>
        <taxon>Eukaryota</taxon>
        <taxon>Viridiplantae</taxon>
        <taxon>Streptophyta</taxon>
        <taxon>Embryophyta</taxon>
        <taxon>Tracheophyta</taxon>
        <taxon>Spermatophyta</taxon>
        <taxon>Magnoliopsida</taxon>
        <taxon>eudicotyledons</taxon>
        <taxon>Gunneridae</taxon>
        <taxon>Pentapetalae</taxon>
        <taxon>rosids</taxon>
        <taxon>fabids</taxon>
        <taxon>Rosales</taxon>
        <taxon>Rosaceae</taxon>
        <taxon>Rosoideae</taxon>
        <taxon>Rosoideae incertae sedis</taxon>
        <taxon>Rubus</taxon>
    </lineage>
</organism>
<dbReference type="InterPro" id="IPR007750">
    <property type="entry name" value="DUF674"/>
</dbReference>
<sequence>MLLLPCSAADVHCKNLKLKIDNAELTQYFRSGDNYNTHSWLSYHATACCPSCSSDMYSKAYVSVGDSQVGGVFVKKRTRVIITDDLQVIPPLSAASISLFTKLGATNSNTTEDLTFSIGVEQVLNLLVSSLGSKTPFTETLLKHNPVPKVSSPNFNLGKCIESQTSGASISEEKENISVKLIVSKSKDMVCYAEVQEDFVNLLFSLLTLPLGFILKQMLDCPWKGCIDQLYSGVLDFDEKFFKSNHHKEFLSSPKLLPGFGYENKLLGVEEAVYYRIPNSSKLVADTSLLPSSTSPDPFKMKVLDPISNSDQDDSDRGFLEGPAIFTVTDNLDVRPVSATFQLSILNDLKVSFSDIEDRTVLVGKKEALRVLVASFVSNSALTNAFLREPKEQAIKQEQ</sequence>